<protein>
    <recommendedName>
        <fullName evidence="1">RNA-editing substrate-binding complex 6 protein domain-containing protein</fullName>
    </recommendedName>
</protein>
<dbReference type="PANTHER" id="PTHR21228">
    <property type="entry name" value="FAST LEU-RICH DOMAIN-CONTAINING"/>
    <property type="match status" value="1"/>
</dbReference>
<sequence>MTGRGATPETILSLFASRGNEFSEFSARRNSSTAAHRVAKFGGRNRDTQKRDRRVMALAADVFRRCIREVDPQHVAKTVRALATAGIEAPRQLFAAIAGAAPALLDEFKPQELANTAWAFATAGIEAPHQLFAAIAGAAPSLLDEFNPQGLANTVWAFATAGIEAPHQLFAAIAGAACSLLDTFNPQDLANTAWALATAGIEAPRQLFAAIAGVASSRLSEFKPQDVANTAWAFLHLASLHFHLEWPEYRSSPLSKDPQMLLGAYQRQDPSPSQLERDVATALDRVGWTRVFEYVTEGGLSVPRHGST</sequence>
<dbReference type="GO" id="GO:0044528">
    <property type="term" value="P:regulation of mitochondrial mRNA stability"/>
    <property type="evidence" value="ECO:0007669"/>
    <property type="project" value="TreeGrafter"/>
</dbReference>
<gene>
    <name evidence="2" type="ORF">CTAYLR_004428</name>
    <name evidence="3" type="ORF">CTAYLR_004480</name>
</gene>
<feature type="domain" description="RNA-editing substrate-binding complex 6 protein" evidence="1">
    <location>
        <begin position="58"/>
        <end position="241"/>
    </location>
</feature>
<organism evidence="2 4">
    <name type="scientific">Chrysophaeum taylorii</name>
    <dbReference type="NCBI Taxonomy" id="2483200"/>
    <lineage>
        <taxon>Eukaryota</taxon>
        <taxon>Sar</taxon>
        <taxon>Stramenopiles</taxon>
        <taxon>Ochrophyta</taxon>
        <taxon>Pelagophyceae</taxon>
        <taxon>Pelagomonadales</taxon>
        <taxon>Pelagomonadaceae</taxon>
        <taxon>Chrysophaeum</taxon>
    </lineage>
</organism>
<dbReference type="InterPro" id="IPR058917">
    <property type="entry name" value="RESC6_dom"/>
</dbReference>
<evidence type="ECO:0000313" key="2">
    <source>
        <dbReference type="EMBL" id="KAJ8600478.1"/>
    </source>
</evidence>
<dbReference type="InterPro" id="IPR050870">
    <property type="entry name" value="FAST_kinase"/>
</dbReference>
<proteinExistence type="predicted"/>
<dbReference type="AlphaFoldDB" id="A0AAD7XID0"/>
<dbReference type="EMBL" id="JAQMWT010000521">
    <property type="protein sequence ID" value="KAJ8600478.1"/>
    <property type="molecule type" value="Genomic_DNA"/>
</dbReference>
<dbReference type="EMBL" id="JAQMWT010000025">
    <property type="protein sequence ID" value="KAJ8613630.1"/>
    <property type="molecule type" value="Genomic_DNA"/>
</dbReference>
<comment type="caution">
    <text evidence="2">The sequence shown here is derived from an EMBL/GenBank/DDBJ whole genome shotgun (WGS) entry which is preliminary data.</text>
</comment>
<accession>A0AAD7XID0</accession>
<name>A0AAD7XID0_9STRA</name>
<dbReference type="GO" id="GO:0000963">
    <property type="term" value="P:mitochondrial RNA processing"/>
    <property type="evidence" value="ECO:0007669"/>
    <property type="project" value="TreeGrafter"/>
</dbReference>
<reference evidence="2" key="1">
    <citation type="submission" date="2023-01" db="EMBL/GenBank/DDBJ databases">
        <title>Metagenome sequencing of chrysophaentin producing Chrysophaeum taylorii.</title>
        <authorList>
            <person name="Davison J."/>
            <person name="Bewley C."/>
        </authorList>
    </citation>
    <scope>NUCLEOTIDE SEQUENCE</scope>
    <source>
        <strain evidence="2">NIES-1699</strain>
    </source>
</reference>
<dbReference type="Proteomes" id="UP001230188">
    <property type="component" value="Unassembled WGS sequence"/>
</dbReference>
<evidence type="ECO:0000313" key="4">
    <source>
        <dbReference type="Proteomes" id="UP001230188"/>
    </source>
</evidence>
<dbReference type="Pfam" id="PF26188">
    <property type="entry name" value="RESC6"/>
    <property type="match status" value="1"/>
</dbReference>
<dbReference type="GO" id="GO:0003723">
    <property type="term" value="F:RNA binding"/>
    <property type="evidence" value="ECO:0007669"/>
    <property type="project" value="TreeGrafter"/>
</dbReference>
<dbReference type="GO" id="GO:0005759">
    <property type="term" value="C:mitochondrial matrix"/>
    <property type="evidence" value="ECO:0007669"/>
    <property type="project" value="TreeGrafter"/>
</dbReference>
<dbReference type="PANTHER" id="PTHR21228:SF40">
    <property type="entry name" value="LD45607P"/>
    <property type="match status" value="1"/>
</dbReference>
<dbReference type="GO" id="GO:0035770">
    <property type="term" value="C:ribonucleoprotein granule"/>
    <property type="evidence" value="ECO:0007669"/>
    <property type="project" value="TreeGrafter"/>
</dbReference>
<evidence type="ECO:0000259" key="1">
    <source>
        <dbReference type="Pfam" id="PF26188"/>
    </source>
</evidence>
<evidence type="ECO:0000313" key="3">
    <source>
        <dbReference type="EMBL" id="KAJ8613630.1"/>
    </source>
</evidence>
<keyword evidence="4" id="KW-1185">Reference proteome</keyword>